<dbReference type="SUPFAM" id="SSF51120">
    <property type="entry name" value="beta-Roll"/>
    <property type="match status" value="1"/>
</dbReference>
<sequence>GGSGNDQYHVEDAGDVVVELSEEGYDRVFVDGLSSYTLPDHVERLTFVDAGNHVGKGNAGDNRLEGNVGKDRFLIDEGGADTYSGGNNFDVFDARGTSEQVRLYLNDQDLNGYAIEGDFFASIETFIGSSSAGDIMKADPNGRARFAGDGGDDRLWGSNNTDYMRGDAGNDDLRGGSGRDTIHGGTGNDDLRGGSGRDQFRFTEAEFGQDTIHDYQDGLDYLRFYSDIATAFSDFSVSGNGSNQVRVTL</sequence>
<organism evidence="2 3">
    <name type="scientific">Pseudahrensia aquimaris</name>
    <dbReference type="NCBI Taxonomy" id="744461"/>
    <lineage>
        <taxon>Bacteria</taxon>
        <taxon>Pseudomonadati</taxon>
        <taxon>Pseudomonadota</taxon>
        <taxon>Alphaproteobacteria</taxon>
        <taxon>Hyphomicrobiales</taxon>
        <taxon>Ahrensiaceae</taxon>
        <taxon>Pseudahrensia</taxon>
    </lineage>
</organism>
<reference evidence="3" key="1">
    <citation type="journal article" date="2019" name="Int. J. Syst. Evol. Microbiol.">
        <title>The Global Catalogue of Microorganisms (GCM) 10K type strain sequencing project: providing services to taxonomists for standard genome sequencing and annotation.</title>
        <authorList>
            <consortium name="The Broad Institute Genomics Platform"/>
            <consortium name="The Broad Institute Genome Sequencing Center for Infectious Disease"/>
            <person name="Wu L."/>
            <person name="Ma J."/>
        </authorList>
    </citation>
    <scope>NUCLEOTIDE SEQUENCE [LARGE SCALE GENOMIC DNA]</scope>
    <source>
        <strain evidence="3">CCUG 60023</strain>
    </source>
</reference>
<dbReference type="InterPro" id="IPR018511">
    <property type="entry name" value="Hemolysin-typ_Ca-bd_CS"/>
</dbReference>
<name>A0ABW3FKU8_9HYPH</name>
<feature type="non-terminal residue" evidence="2">
    <location>
        <position position="1"/>
    </location>
</feature>
<feature type="region of interest" description="Disordered" evidence="1">
    <location>
        <begin position="169"/>
        <end position="195"/>
    </location>
</feature>
<dbReference type="PRINTS" id="PR00313">
    <property type="entry name" value="CABNDNGRPT"/>
</dbReference>
<keyword evidence="3" id="KW-1185">Reference proteome</keyword>
<dbReference type="InterPro" id="IPR011049">
    <property type="entry name" value="Serralysin-like_metalloprot_C"/>
</dbReference>
<dbReference type="Pfam" id="PF00353">
    <property type="entry name" value="HemolysinCabind"/>
    <property type="match status" value="2"/>
</dbReference>
<accession>A0ABW3FKU8</accession>
<proteinExistence type="predicted"/>
<dbReference type="EMBL" id="JBHTJV010000017">
    <property type="protein sequence ID" value="MFD0917585.1"/>
    <property type="molecule type" value="Genomic_DNA"/>
</dbReference>
<dbReference type="Gene3D" id="2.150.10.10">
    <property type="entry name" value="Serralysin-like metalloprotease, C-terminal"/>
    <property type="match status" value="1"/>
</dbReference>
<evidence type="ECO:0000313" key="2">
    <source>
        <dbReference type="EMBL" id="MFD0917585.1"/>
    </source>
</evidence>
<gene>
    <name evidence="2" type="ORF">ACFQ14_14340</name>
</gene>
<comment type="caution">
    <text evidence="2">The sequence shown here is derived from an EMBL/GenBank/DDBJ whole genome shotgun (WGS) entry which is preliminary data.</text>
</comment>
<evidence type="ECO:0000256" key="1">
    <source>
        <dbReference type="SAM" id="MobiDB-lite"/>
    </source>
</evidence>
<dbReference type="PROSITE" id="PS00330">
    <property type="entry name" value="HEMOLYSIN_CALCIUM"/>
    <property type="match status" value="2"/>
</dbReference>
<dbReference type="Proteomes" id="UP001597101">
    <property type="component" value="Unassembled WGS sequence"/>
</dbReference>
<feature type="non-terminal residue" evidence="2">
    <location>
        <position position="249"/>
    </location>
</feature>
<dbReference type="InterPro" id="IPR001343">
    <property type="entry name" value="Hemolysn_Ca-bd"/>
</dbReference>
<dbReference type="RefSeq" id="WP_377213446.1">
    <property type="nucleotide sequence ID" value="NZ_JBHTJV010000017.1"/>
</dbReference>
<evidence type="ECO:0000313" key="3">
    <source>
        <dbReference type="Proteomes" id="UP001597101"/>
    </source>
</evidence>
<protein>
    <submittedName>
        <fullName evidence="2">Calcium-binding protein</fullName>
    </submittedName>
</protein>